<feature type="transmembrane region" description="Helical" evidence="8">
    <location>
        <begin position="463"/>
        <end position="489"/>
    </location>
</feature>
<dbReference type="GO" id="GO:0005886">
    <property type="term" value="C:plasma membrane"/>
    <property type="evidence" value="ECO:0007669"/>
    <property type="project" value="TreeGrafter"/>
</dbReference>
<dbReference type="InterPro" id="IPR006043">
    <property type="entry name" value="NCS2"/>
</dbReference>
<evidence type="ECO:0000256" key="4">
    <source>
        <dbReference type="ARBA" id="ARBA00022692"/>
    </source>
</evidence>
<feature type="transmembrane region" description="Helical" evidence="8">
    <location>
        <begin position="196"/>
        <end position="217"/>
    </location>
</feature>
<evidence type="ECO:0000256" key="7">
    <source>
        <dbReference type="SAM" id="MobiDB-lite"/>
    </source>
</evidence>
<feature type="transmembrane region" description="Helical" evidence="8">
    <location>
        <begin position="432"/>
        <end position="451"/>
    </location>
</feature>
<dbReference type="InterPro" id="IPR045018">
    <property type="entry name" value="Azg-like"/>
</dbReference>
<keyword evidence="4 8" id="KW-0812">Transmembrane</keyword>
<evidence type="ECO:0000313" key="10">
    <source>
        <dbReference type="Proteomes" id="UP000232221"/>
    </source>
</evidence>
<dbReference type="Pfam" id="PF00860">
    <property type="entry name" value="Xan_ur_permease"/>
    <property type="match status" value="1"/>
</dbReference>
<feature type="region of interest" description="Disordered" evidence="7">
    <location>
        <begin position="1"/>
        <end position="25"/>
    </location>
</feature>
<evidence type="ECO:0000256" key="8">
    <source>
        <dbReference type="SAM" id="Phobius"/>
    </source>
</evidence>
<feature type="transmembrane region" description="Helical" evidence="8">
    <location>
        <begin position="62"/>
        <end position="83"/>
    </location>
</feature>
<keyword evidence="6 8" id="KW-0472">Membrane</keyword>
<evidence type="ECO:0000256" key="6">
    <source>
        <dbReference type="ARBA" id="ARBA00023136"/>
    </source>
</evidence>
<keyword evidence="5 8" id="KW-1133">Transmembrane helix</keyword>
<reference evidence="9 10" key="1">
    <citation type="submission" date="2017-11" db="EMBL/GenBank/DDBJ databases">
        <title>Genome sequence of Mesoplasma coleopterae BARC 779 (ATCC 49583).</title>
        <authorList>
            <person name="Lo W.-S."/>
            <person name="Kuo C.-H."/>
        </authorList>
    </citation>
    <scope>NUCLEOTIDE SEQUENCE [LARGE SCALE GENOMIC DNA]</scope>
    <source>
        <strain evidence="9 10">BARC 779</strain>
    </source>
</reference>
<feature type="transmembrane region" description="Helical" evidence="8">
    <location>
        <begin position="155"/>
        <end position="184"/>
    </location>
</feature>
<keyword evidence="10" id="KW-1185">Reference proteome</keyword>
<dbReference type="GO" id="GO:0012505">
    <property type="term" value="C:endomembrane system"/>
    <property type="evidence" value="ECO:0007669"/>
    <property type="project" value="UniProtKB-SubCell"/>
</dbReference>
<gene>
    <name evidence="9" type="primary">pbuG</name>
    <name evidence="9" type="ORF">MCOLE_v1c04300</name>
</gene>
<dbReference type="PANTHER" id="PTHR43337">
    <property type="entry name" value="XANTHINE/URACIL PERMEASE C887.17-RELATED"/>
    <property type="match status" value="1"/>
</dbReference>
<evidence type="ECO:0000256" key="3">
    <source>
        <dbReference type="ARBA" id="ARBA00022448"/>
    </source>
</evidence>
<evidence type="ECO:0000256" key="5">
    <source>
        <dbReference type="ARBA" id="ARBA00022989"/>
    </source>
</evidence>
<comment type="similarity">
    <text evidence="2">Belongs to the nucleobase:cation symporter-2 (NCS2) (TC 2.A.40) family. Azg-like subfamily.</text>
</comment>
<feature type="transmembrane region" description="Helical" evidence="8">
    <location>
        <begin position="371"/>
        <end position="392"/>
    </location>
</feature>
<dbReference type="PANTHER" id="PTHR43337:SF1">
    <property type="entry name" value="XANTHINE_URACIL PERMEASE C887.17-RELATED"/>
    <property type="match status" value="1"/>
</dbReference>
<evidence type="ECO:0000256" key="2">
    <source>
        <dbReference type="ARBA" id="ARBA00005697"/>
    </source>
</evidence>
<organism evidence="9 10">
    <name type="scientific">Mesoplasma coleopterae</name>
    <dbReference type="NCBI Taxonomy" id="324078"/>
    <lineage>
        <taxon>Bacteria</taxon>
        <taxon>Bacillati</taxon>
        <taxon>Mycoplasmatota</taxon>
        <taxon>Mollicutes</taxon>
        <taxon>Entomoplasmatales</taxon>
        <taxon>Entomoplasmataceae</taxon>
        <taxon>Mesoplasma</taxon>
    </lineage>
</organism>
<feature type="transmembrane region" description="Helical" evidence="8">
    <location>
        <begin position="404"/>
        <end position="425"/>
    </location>
</feature>
<dbReference type="RefSeq" id="WP_100671068.1">
    <property type="nucleotide sequence ID" value="NZ_CP022511.1"/>
</dbReference>
<comment type="subcellular location">
    <subcellularLocation>
        <location evidence="1">Endomembrane system</location>
        <topology evidence="1">Multi-pass membrane protein</topology>
    </subcellularLocation>
</comment>
<dbReference type="GO" id="GO:0005345">
    <property type="term" value="F:purine nucleobase transmembrane transporter activity"/>
    <property type="evidence" value="ECO:0007669"/>
    <property type="project" value="TreeGrafter"/>
</dbReference>
<dbReference type="OrthoDB" id="9808458at2"/>
<dbReference type="AlphaFoldDB" id="A0A2K8P5D1"/>
<feature type="transmembrane region" description="Helical" evidence="8">
    <location>
        <begin position="114"/>
        <end position="135"/>
    </location>
</feature>
<accession>A0A2K8P5D1</accession>
<dbReference type="Proteomes" id="UP000232221">
    <property type="component" value="Chromosome"/>
</dbReference>
<evidence type="ECO:0000313" key="9">
    <source>
        <dbReference type="EMBL" id="ATZ20943.1"/>
    </source>
</evidence>
<proteinExistence type="inferred from homology"/>
<feature type="transmembrane region" description="Helical" evidence="8">
    <location>
        <begin position="237"/>
        <end position="255"/>
    </location>
</feature>
<dbReference type="EMBL" id="CP024968">
    <property type="protein sequence ID" value="ATZ20943.1"/>
    <property type="molecule type" value="Genomic_DNA"/>
</dbReference>
<feature type="transmembrane region" description="Helical" evidence="8">
    <location>
        <begin position="262"/>
        <end position="282"/>
    </location>
</feature>
<feature type="compositionally biased region" description="Polar residues" evidence="7">
    <location>
        <begin position="1"/>
        <end position="12"/>
    </location>
</feature>
<dbReference type="KEGG" id="mcol:MCOLE_v1c04300"/>
<feature type="transmembrane region" description="Helical" evidence="8">
    <location>
        <begin position="501"/>
        <end position="520"/>
    </location>
</feature>
<keyword evidence="3" id="KW-0813">Transport</keyword>
<protein>
    <submittedName>
        <fullName evidence="9">Xanthine/uracil permease</fullName>
    </submittedName>
</protein>
<feature type="transmembrane region" description="Helical" evidence="8">
    <location>
        <begin position="328"/>
        <end position="351"/>
    </location>
</feature>
<name>A0A2K8P5D1_9MOLU</name>
<evidence type="ECO:0000256" key="1">
    <source>
        <dbReference type="ARBA" id="ARBA00004127"/>
    </source>
</evidence>
<sequence>MNNKSLKQTQVENESELFLNETPEQTAQRNKEAFVFSNNKAIRSIEKYFKFDTLGAIMKKEIIGGVTTFLALVYILTVNPTLVSNMISITTPKEIVEQGTLNPSLLEPFKMNEFGIFFATAIVSGICCILMGLFANIPVAMSTSMGMNALVTYNIGGAGLGFEGAMIVTMLSSVVFVTVSLTPLRSFIIKAIPKGIVLAIGIGIGLFIAYVGIANMGWLANDGGIPVAKLGILKENYIPIILGSVTLMIILFLSFRNIPGAVAIALLVMSVIAVIIATSTNITDSKDLLYKANLSNWEGWKYDFDGFAWNWKSTFKAFGNTKIWTSPVTYISIFVVMLINFFDATGTMAAFTNQLDKKTNQHKEISQRALVIDSVGTMMASVTGTTPLGVFAESGAGIEQGAKTGLAAIVNGILFLLAIALFPIFKLIPQPITSAACVYIGIMMIKEAAHVEWEKPEFLVPTFLSILFMIATYEIANGVAMAFIGYSFMMMITGKAKKVHPAVYCLSVLFIIYFIAFAFIQI</sequence>